<evidence type="ECO:0000313" key="12">
    <source>
        <dbReference type="EMBL" id="KAK4116905.1"/>
    </source>
</evidence>
<comment type="pathway">
    <text evidence="9">Protein modification; protein ubiquitination.</text>
</comment>
<evidence type="ECO:0000256" key="2">
    <source>
        <dbReference type="ARBA" id="ARBA00022679"/>
    </source>
</evidence>
<dbReference type="RefSeq" id="XP_064674475.1">
    <property type="nucleotide sequence ID" value="XM_064819030.1"/>
</dbReference>
<dbReference type="GO" id="GO:0008270">
    <property type="term" value="F:zinc ion binding"/>
    <property type="evidence" value="ECO:0007669"/>
    <property type="project" value="UniProtKB-UniRule"/>
</dbReference>
<dbReference type="GeneID" id="89943156"/>
<comment type="caution">
    <text evidence="12">The sequence shown here is derived from an EMBL/GenBank/DDBJ whole genome shotgun (WGS) entry which is preliminary data.</text>
</comment>
<dbReference type="Pfam" id="PF22960">
    <property type="entry name" value="WHD_UBR1"/>
    <property type="match status" value="1"/>
</dbReference>
<dbReference type="InterPro" id="IPR036390">
    <property type="entry name" value="WH_DNA-bd_sf"/>
</dbReference>
<feature type="compositionally biased region" description="Low complexity" evidence="10">
    <location>
        <begin position="397"/>
        <end position="407"/>
    </location>
</feature>
<dbReference type="InterPro" id="IPR039164">
    <property type="entry name" value="UBR1-like"/>
</dbReference>
<dbReference type="Pfam" id="PF18995">
    <property type="entry name" value="PRT6_C"/>
    <property type="match status" value="1"/>
</dbReference>
<dbReference type="Gene3D" id="1.10.10.2670">
    <property type="entry name" value="E3 ubiquitin-protein ligase"/>
    <property type="match status" value="1"/>
</dbReference>
<feature type="region of interest" description="Disordered" evidence="10">
    <location>
        <begin position="397"/>
        <end position="505"/>
    </location>
</feature>
<feature type="compositionally biased region" description="Acidic residues" evidence="10">
    <location>
        <begin position="431"/>
        <end position="443"/>
    </location>
</feature>
<dbReference type="InterPro" id="IPR003126">
    <property type="entry name" value="Znf_UBR"/>
</dbReference>
<dbReference type="SMART" id="SM00396">
    <property type="entry name" value="ZnF_UBR1"/>
    <property type="match status" value="1"/>
</dbReference>
<dbReference type="PROSITE" id="PS51157">
    <property type="entry name" value="ZF_UBR"/>
    <property type="match status" value="1"/>
</dbReference>
<keyword evidence="2 9" id="KW-0808">Transferase</keyword>
<dbReference type="EMBL" id="MU853333">
    <property type="protein sequence ID" value="KAK4116905.1"/>
    <property type="molecule type" value="Genomic_DNA"/>
</dbReference>
<dbReference type="CDD" id="cd16482">
    <property type="entry name" value="RING-H2_UBR1-like"/>
    <property type="match status" value="1"/>
</dbReference>
<comment type="function">
    <text evidence="9">Ubiquitin ligase protein which is a component of the N-end rule pathway. Recognizes and binds to proteins bearing specific N-terminal residues that are destabilizing according to the N-end rule, leading to their ubiquitination and subsequent degradation.</text>
</comment>
<feature type="compositionally biased region" description="Basic and acidic residues" evidence="10">
    <location>
        <begin position="488"/>
        <end position="497"/>
    </location>
</feature>
<proteinExistence type="inferred from homology"/>
<evidence type="ECO:0000256" key="4">
    <source>
        <dbReference type="ARBA" id="ARBA00022771"/>
    </source>
</evidence>
<feature type="compositionally biased region" description="Acidic residues" evidence="10">
    <location>
        <begin position="411"/>
        <end position="424"/>
    </location>
</feature>
<comment type="similarity">
    <text evidence="7 9">Belongs to the E3 ubiquitin-protein ligase UBR1-like family.</text>
</comment>
<evidence type="ECO:0000256" key="1">
    <source>
        <dbReference type="ARBA" id="ARBA00000900"/>
    </source>
</evidence>
<dbReference type="Proteomes" id="UP001302812">
    <property type="component" value="Unassembled WGS sequence"/>
</dbReference>
<evidence type="ECO:0000256" key="3">
    <source>
        <dbReference type="ARBA" id="ARBA00022723"/>
    </source>
</evidence>
<sequence length="2148" mass="243636">MEEPMSTQEQQLCQLLLELPARHSYRYTDNAARELLTALFWCLACGRPDYMNLFFPTGGPARNGTLKLREAQGAVEGAEYTEAARGKACGHIFKQGEASYACRTCSADDTCCLCSKCFDATDHTGHMVRINISPGNSGCCDCGDPEAWKRPMFCTIHSMWEGDAKGKGKAESPLPEDLIASMHMTIGRVFDYLCDVISCSPEQLRQTKTVESIEQDEKMSRLSSTYCGGDTGSPGEYAVLLWNDEKHNVIDVRDQVARACSTTLANGLAKAYETDGIGRSILMYDKSIEKLIEVANTIERIRVTVTIRSSRDTFREQMCGTMIEWLRDISGCSVGNDHHVLRQIVCEEMLKPWRKGSPAAHAIVGKDGIDDEDLIEREHRENDFYLQQSRILLQARQAARAARRPPAGEASDGDGEEEEEDDGGDNTPGSDMDEDEDDDDDVMMIDPRADGDDLPMQDWRQEQALEEDEATVAGYPPPPPPPPAPRRAARERERELTPSDSDTAEPLIAPSLFAKAHLEVPKTPGLKKDETSPPVKPGPYWLATPAGYVEQENIPVAEDLFERVRLDWMILFDLRMWKKVRNDLRSLYISTVVTIPEFKRVLGLRFAGLYTTLAQLYLIGDREPDHSIINISLQMLTTPSITAEIVERGNFLTSLMAILYTFLTTRQVGHPWDVTPNAVLSFDTGSVTNRRMYHFFLDLKYLFGSPHVQERLRTEERYMMQFLDLVKLHQGICPNVRAVGEHVEYETDSWIGASLVTREINRLCRQLAESFRNVKEQDSLYVARAIRLAAKAVIVNSIGAERHRFTQSEIKDEIRFKIVGDFEFEVPAREIHVVKFVVEEQPISFHHALHYTLSWLIECGKSMPIEQLRALLSFTTQELLMKPRSMGRKTMPRYGEFGPEDYLMAAFDYPLRVCAWLAQMKAGMWVRNGLSLRHQAGTYRGVAQRDVSHQRDIFLLQTALVVCDPSRVLASIVDRFGMEKWVKGFFEQKSKAQDDAQHLDVVEDMIHLLIVLLSDRTSLLPCEDDRGPHIASMRRDLIHVLCFKPMSFSDICQKLPDKFQEQEDFHRLLDEMTTFKSPEGMSDVGTFELKPQYIEDVDPYIAHYNKNQREESEMAWRKWMAKKTGKPIEDVVYELKLKPIKSGVFAKLGEFTSTGMFAQIIYYSLLYTLVYPRLTPSVPSTRVETFLQVVLHLVLIAIAEDNSDEDQPQQASFIATALSQQARSNFMPEAPQAKTIVSLLNLIASKDEFKACHPKVTTILRRMRQKRPRSFEFTYQRLGLSVDRINTASPAGSSVDEERERKKRAALDRQARVMAQFQAQQKSFMESQGDINWGDMEDLEDEDLPPVEEHRKFWKYPSGTCILCQEDTDDRRLYGTFAAFTQSNILRQTDFQDPDFVREAFNTPDNLDRSAESIRPFGVARENRQTVRKVNQAGETFETERTVIGKGFPANLSRPGPVSIGCGHIMHYSCFEAYFDATVRRHSQQIARHAPEDTSRLEFVCPLCKALGNAFLPIIWKGQEESYPGPLVPSTPFSSFLDEQLRSAYYTLGATRPPDQIQNAFAAYTQHNMINNLAEKSSQLLDDAWVDLGVQSISTGTPFSETFSLTSVPDTGTPRTTPDVNSMVRELANVYRRLRDTLKKNGITSRHQSDAPEQDGNELYGSDALARSVGFSISAVEIQQRGAEAEYGMTFLEKIPDQVLTQLRILSETVTSYIAVGGLRESGENRIDSEYRKDSERQHCQLFITQYQGEETENTRFPAATYPPLLSQDLFVFLCESVFGVASSQGFEIAHLVRLCYLAEITKVVYHLARNIPATIWIDRILNPHRQDMDPQLANFADFCEAIFEMDVACTSERFLPVANRPPMGENKAFEQPGLDTLEAWYQLVRKYALTFLRKCVILLHVKFGVDFNSRVSPNPEQRELERLTEMLRVPSLDEMLTALTPHVNVQHGWPADTPRLVAGWVRHQAQWPYTGTDESLPPSAVVSHPGIFELVGLPKNYDTLIDECTRRRCPTKGKDITDPMICLFCGDIFCGQAVCCAKDIKEGRTRVLQIGGAQQHMQKCQKNIGIFINIRKCYVVYLSRMSGSFSSAPYMDKYGEVDIGLRYGRQLFLNQKRYDSMLRNLWLSHGVPSFISRKLEADINTGGWDTI</sequence>
<keyword evidence="6 9" id="KW-0862">Zinc</keyword>
<keyword evidence="13" id="KW-1185">Reference proteome</keyword>
<organism evidence="12 13">
    <name type="scientific">Canariomyces notabilis</name>
    <dbReference type="NCBI Taxonomy" id="2074819"/>
    <lineage>
        <taxon>Eukaryota</taxon>
        <taxon>Fungi</taxon>
        <taxon>Dikarya</taxon>
        <taxon>Ascomycota</taxon>
        <taxon>Pezizomycotina</taxon>
        <taxon>Sordariomycetes</taxon>
        <taxon>Sordariomycetidae</taxon>
        <taxon>Sordariales</taxon>
        <taxon>Chaetomiaceae</taxon>
        <taxon>Canariomyces</taxon>
    </lineage>
</organism>
<dbReference type="EC" id="2.3.2.27" evidence="9"/>
<feature type="compositionally biased region" description="Pro residues" evidence="10">
    <location>
        <begin position="475"/>
        <end position="485"/>
    </location>
</feature>
<comment type="catalytic activity">
    <reaction evidence="1 9">
        <text>S-ubiquitinyl-[E2 ubiquitin-conjugating enzyme]-L-cysteine + [acceptor protein]-L-lysine = [E2 ubiquitin-conjugating enzyme]-L-cysteine + N(6)-ubiquitinyl-[acceptor protein]-L-lysine.</text>
        <dbReference type="EC" id="2.3.2.27"/>
    </reaction>
</comment>
<evidence type="ECO:0000259" key="11">
    <source>
        <dbReference type="PROSITE" id="PS51157"/>
    </source>
</evidence>
<name>A0AAN6TMW8_9PEZI</name>
<keyword evidence="5 9" id="KW-0833">Ubl conjugation pathway</keyword>
<protein>
    <recommendedName>
        <fullName evidence="9">E3 ubiquitin-protein ligase</fullName>
        <ecNumber evidence="9">2.3.2.27</ecNumber>
    </recommendedName>
</protein>
<feature type="zinc finger region" description="UBR-type" evidence="8">
    <location>
        <begin position="87"/>
        <end position="159"/>
    </location>
</feature>
<reference evidence="12" key="1">
    <citation type="journal article" date="2023" name="Mol. Phylogenet. Evol.">
        <title>Genome-scale phylogeny and comparative genomics of the fungal order Sordariales.</title>
        <authorList>
            <person name="Hensen N."/>
            <person name="Bonometti L."/>
            <person name="Westerberg I."/>
            <person name="Brannstrom I.O."/>
            <person name="Guillou S."/>
            <person name="Cros-Aarteil S."/>
            <person name="Calhoun S."/>
            <person name="Haridas S."/>
            <person name="Kuo A."/>
            <person name="Mondo S."/>
            <person name="Pangilinan J."/>
            <person name="Riley R."/>
            <person name="LaButti K."/>
            <person name="Andreopoulos B."/>
            <person name="Lipzen A."/>
            <person name="Chen C."/>
            <person name="Yan M."/>
            <person name="Daum C."/>
            <person name="Ng V."/>
            <person name="Clum A."/>
            <person name="Steindorff A."/>
            <person name="Ohm R.A."/>
            <person name="Martin F."/>
            <person name="Silar P."/>
            <person name="Natvig D.O."/>
            <person name="Lalanne C."/>
            <person name="Gautier V."/>
            <person name="Ament-Velasquez S.L."/>
            <person name="Kruys A."/>
            <person name="Hutchinson M.I."/>
            <person name="Powell A.J."/>
            <person name="Barry K."/>
            <person name="Miller A.N."/>
            <person name="Grigoriev I.V."/>
            <person name="Debuchy R."/>
            <person name="Gladieux P."/>
            <person name="Hiltunen Thoren M."/>
            <person name="Johannesson H."/>
        </authorList>
    </citation>
    <scope>NUCLEOTIDE SEQUENCE</scope>
    <source>
        <strain evidence="12">CBS 508.74</strain>
    </source>
</reference>
<evidence type="ECO:0000313" key="13">
    <source>
        <dbReference type="Proteomes" id="UP001302812"/>
    </source>
</evidence>
<dbReference type="SUPFAM" id="SSF46785">
    <property type="entry name" value="Winged helix' DNA-binding domain"/>
    <property type="match status" value="1"/>
</dbReference>
<dbReference type="Gene3D" id="2.10.110.30">
    <property type="match status" value="1"/>
</dbReference>
<dbReference type="GO" id="GO:0000151">
    <property type="term" value="C:ubiquitin ligase complex"/>
    <property type="evidence" value="ECO:0007669"/>
    <property type="project" value="TreeGrafter"/>
</dbReference>
<dbReference type="InterPro" id="IPR042065">
    <property type="entry name" value="E3_ELL-like"/>
</dbReference>
<keyword evidence="4 9" id="KW-0863">Zinc-finger</keyword>
<dbReference type="PANTHER" id="PTHR21497:SF24">
    <property type="entry name" value="E3 UBIQUITIN-PROTEIN LIGASE UBR1"/>
    <property type="match status" value="1"/>
</dbReference>
<dbReference type="PANTHER" id="PTHR21497">
    <property type="entry name" value="UBIQUITIN LIGASE E3 ALPHA-RELATED"/>
    <property type="match status" value="1"/>
</dbReference>
<accession>A0AAN6TMW8</accession>
<dbReference type="InterPro" id="IPR055194">
    <property type="entry name" value="UBR1-like_WH"/>
</dbReference>
<feature type="domain" description="UBR-type" evidence="11">
    <location>
        <begin position="87"/>
        <end position="159"/>
    </location>
</feature>
<dbReference type="FunFam" id="2.10.110.30:FF:000001">
    <property type="entry name" value="E3 ubiquitin-protein ligase UBR2 isoform 1"/>
    <property type="match status" value="1"/>
</dbReference>
<keyword evidence="3 9" id="KW-0479">Metal-binding</keyword>
<evidence type="ECO:0000256" key="8">
    <source>
        <dbReference type="PROSITE-ProRule" id="PRU00508"/>
    </source>
</evidence>
<evidence type="ECO:0000256" key="6">
    <source>
        <dbReference type="ARBA" id="ARBA00022833"/>
    </source>
</evidence>
<dbReference type="GO" id="GO:0005737">
    <property type="term" value="C:cytoplasm"/>
    <property type="evidence" value="ECO:0007669"/>
    <property type="project" value="TreeGrafter"/>
</dbReference>
<evidence type="ECO:0000256" key="9">
    <source>
        <dbReference type="RuleBase" id="RU366018"/>
    </source>
</evidence>
<feature type="region of interest" description="Disordered" evidence="10">
    <location>
        <begin position="1639"/>
        <end position="1659"/>
    </location>
</feature>
<dbReference type="Pfam" id="PF02207">
    <property type="entry name" value="zf-UBR"/>
    <property type="match status" value="1"/>
</dbReference>
<evidence type="ECO:0000256" key="7">
    <source>
        <dbReference type="ARBA" id="ARBA00046341"/>
    </source>
</evidence>
<gene>
    <name evidence="12" type="ORF">N656DRAFT_842290</name>
</gene>
<reference evidence="12" key="2">
    <citation type="submission" date="2023-05" db="EMBL/GenBank/DDBJ databases">
        <authorList>
            <consortium name="Lawrence Berkeley National Laboratory"/>
            <person name="Steindorff A."/>
            <person name="Hensen N."/>
            <person name="Bonometti L."/>
            <person name="Westerberg I."/>
            <person name="Brannstrom I.O."/>
            <person name="Guillou S."/>
            <person name="Cros-Aarteil S."/>
            <person name="Calhoun S."/>
            <person name="Haridas S."/>
            <person name="Kuo A."/>
            <person name="Mondo S."/>
            <person name="Pangilinan J."/>
            <person name="Riley R."/>
            <person name="Labutti K."/>
            <person name="Andreopoulos B."/>
            <person name="Lipzen A."/>
            <person name="Chen C."/>
            <person name="Yanf M."/>
            <person name="Daum C."/>
            <person name="Ng V."/>
            <person name="Clum A."/>
            <person name="Ohm R."/>
            <person name="Martin F."/>
            <person name="Silar P."/>
            <person name="Natvig D."/>
            <person name="Lalanne C."/>
            <person name="Gautier V."/>
            <person name="Ament-Velasquez S.L."/>
            <person name="Kruys A."/>
            <person name="Hutchinson M.I."/>
            <person name="Powell A.J."/>
            <person name="Barry K."/>
            <person name="Miller A.N."/>
            <person name="Grigoriev I.V."/>
            <person name="Debuchy R."/>
            <person name="Gladieux P."/>
            <person name="Thoren M.H."/>
            <person name="Johannesson H."/>
        </authorList>
    </citation>
    <scope>NUCLEOTIDE SEQUENCE</scope>
    <source>
        <strain evidence="12">CBS 508.74</strain>
    </source>
</reference>
<dbReference type="GO" id="GO:0061630">
    <property type="term" value="F:ubiquitin protein ligase activity"/>
    <property type="evidence" value="ECO:0007669"/>
    <property type="project" value="UniProtKB-UniRule"/>
</dbReference>
<dbReference type="InterPro" id="IPR044046">
    <property type="entry name" value="E3_ligase_UBR-like_C"/>
</dbReference>
<evidence type="ECO:0000256" key="10">
    <source>
        <dbReference type="SAM" id="MobiDB-lite"/>
    </source>
</evidence>
<evidence type="ECO:0000256" key="5">
    <source>
        <dbReference type="ARBA" id="ARBA00022786"/>
    </source>
</evidence>
<dbReference type="GO" id="GO:0071596">
    <property type="term" value="P:ubiquitin-dependent protein catabolic process via the N-end rule pathway"/>
    <property type="evidence" value="ECO:0007669"/>
    <property type="project" value="UniProtKB-UniRule"/>
</dbReference>
<dbReference type="GO" id="GO:0016567">
    <property type="term" value="P:protein ubiquitination"/>
    <property type="evidence" value="ECO:0007669"/>
    <property type="project" value="UniProtKB-UniRule"/>
</dbReference>
<dbReference type="CDD" id="cd19673">
    <property type="entry name" value="UBR-box_UBR3"/>
    <property type="match status" value="1"/>
</dbReference>